<organism evidence="6 7">
    <name type="scientific">Terasakiispira papahanaumokuakeensis</name>
    <dbReference type="NCBI Taxonomy" id="197479"/>
    <lineage>
        <taxon>Bacteria</taxon>
        <taxon>Pseudomonadati</taxon>
        <taxon>Pseudomonadota</taxon>
        <taxon>Gammaproteobacteria</taxon>
        <taxon>Oceanospirillales</taxon>
        <taxon>Terasakiispira</taxon>
    </lineage>
</organism>
<comment type="function">
    <text evidence="4">Responsible for synthesis of pseudouridine from uracil-13 in transfer RNAs.</text>
</comment>
<dbReference type="InterPro" id="IPR042214">
    <property type="entry name" value="TruD_catalytic"/>
</dbReference>
<keyword evidence="3 4" id="KW-0413">Isomerase</keyword>
<dbReference type="GO" id="GO:0160150">
    <property type="term" value="F:tRNA pseudouridine(13) synthase activity"/>
    <property type="evidence" value="ECO:0007669"/>
    <property type="project" value="UniProtKB-EC"/>
</dbReference>
<dbReference type="PANTHER" id="PTHR47811">
    <property type="entry name" value="TRNA PSEUDOURIDINE SYNTHASE D"/>
    <property type="match status" value="1"/>
</dbReference>
<keyword evidence="7" id="KW-1185">Reference proteome</keyword>
<feature type="active site" description="Nucleophile" evidence="4">
    <location>
        <position position="79"/>
    </location>
</feature>
<dbReference type="PROSITE" id="PS01268">
    <property type="entry name" value="UPF0024"/>
    <property type="match status" value="1"/>
</dbReference>
<dbReference type="GO" id="GO:0031119">
    <property type="term" value="P:tRNA pseudouridine synthesis"/>
    <property type="evidence" value="ECO:0007669"/>
    <property type="project" value="UniProtKB-UniRule"/>
</dbReference>
<dbReference type="InterPro" id="IPR020119">
    <property type="entry name" value="PsdUridine_synth_TruD_CS"/>
</dbReference>
<feature type="domain" description="TRUD" evidence="5">
    <location>
        <begin position="163"/>
        <end position="317"/>
    </location>
</feature>
<dbReference type="InterPro" id="IPR050170">
    <property type="entry name" value="TruD_pseudoU_synthase"/>
</dbReference>
<dbReference type="InterPro" id="IPR020103">
    <property type="entry name" value="PsdUridine_synth_cat_dom_sf"/>
</dbReference>
<sequence>MTTAEQPYAWGKPLCDALIRQAPEDFEVEEVLGFEPEGSGEHLFVWVEKEGQNTDYVARQLALAAGIAPKHVAYSGLKDRHAITRQWFSLHLPGQCWSAVEESNQAFKGDGFQVLRCQRHSKKLKRGVHRANKFRLRLQLTSPLNDTLGQQLTQRWHQLCQQGAPNYFGPQRFGQQGRNLVLAARWLAQGAPMNKKQRHQQGLWLSAARSWLFNEVLAERVKQNNWNQLLVGDNLQLAGTRSRFPTSSALSSTELEALEERINRLDLHPTGPLPGKGRSEVSDQAEGLETACLLPWQAWVEALAKAGAQHERRALRLCPEAGSLTLDQQEVNLTFTLPTGAFATTLIRELVNSIESRPIE</sequence>
<evidence type="ECO:0000313" key="6">
    <source>
        <dbReference type="EMBL" id="ODC05436.1"/>
    </source>
</evidence>
<dbReference type="InterPro" id="IPR043165">
    <property type="entry name" value="TruD_insert_sf"/>
</dbReference>
<evidence type="ECO:0000256" key="1">
    <source>
        <dbReference type="ARBA" id="ARBA00007953"/>
    </source>
</evidence>
<dbReference type="GO" id="GO:0003723">
    <property type="term" value="F:RNA binding"/>
    <property type="evidence" value="ECO:0007669"/>
    <property type="project" value="InterPro"/>
</dbReference>
<evidence type="ECO:0000259" key="5">
    <source>
        <dbReference type="PROSITE" id="PS50984"/>
    </source>
</evidence>
<evidence type="ECO:0000313" key="7">
    <source>
        <dbReference type="Proteomes" id="UP000094291"/>
    </source>
</evidence>
<dbReference type="SUPFAM" id="SSF55120">
    <property type="entry name" value="Pseudouridine synthase"/>
    <property type="match status" value="1"/>
</dbReference>
<dbReference type="EMBL" id="MDTQ01000001">
    <property type="protein sequence ID" value="ODC05436.1"/>
    <property type="molecule type" value="Genomic_DNA"/>
</dbReference>
<reference evidence="6 7" key="1">
    <citation type="submission" date="2016-08" db="EMBL/GenBank/DDBJ databases">
        <authorList>
            <person name="Seilhamer J.J."/>
        </authorList>
    </citation>
    <scope>NUCLEOTIDE SEQUENCE [LARGE SCALE GENOMIC DNA]</scope>
    <source>
        <strain evidence="6 7">PH27A</strain>
    </source>
</reference>
<dbReference type="Proteomes" id="UP000094291">
    <property type="component" value="Unassembled WGS sequence"/>
</dbReference>
<keyword evidence="2 4" id="KW-0819">tRNA processing</keyword>
<proteinExistence type="inferred from homology"/>
<dbReference type="STRING" id="197479.BFW38_12685"/>
<comment type="caution">
    <text evidence="6">The sequence shown here is derived from an EMBL/GenBank/DDBJ whole genome shotgun (WGS) entry which is preliminary data.</text>
</comment>
<dbReference type="Pfam" id="PF01142">
    <property type="entry name" value="TruD"/>
    <property type="match status" value="2"/>
</dbReference>
<dbReference type="EC" id="5.4.99.27" evidence="4"/>
<evidence type="ECO:0000256" key="3">
    <source>
        <dbReference type="ARBA" id="ARBA00023235"/>
    </source>
</evidence>
<dbReference type="InterPro" id="IPR011760">
    <property type="entry name" value="PsdUridine_synth_TruD_insert"/>
</dbReference>
<protein>
    <recommendedName>
        <fullName evidence="4">tRNA pseudouridine synthase D</fullName>
        <ecNumber evidence="4">5.4.99.27</ecNumber>
    </recommendedName>
    <alternativeName>
        <fullName evidence="4">tRNA pseudouridine(13) synthase</fullName>
    </alternativeName>
    <alternativeName>
        <fullName evidence="4">tRNA pseudouridylate synthase D</fullName>
    </alternativeName>
    <alternativeName>
        <fullName evidence="4">tRNA-uridine isomerase D</fullName>
    </alternativeName>
</protein>
<evidence type="ECO:0000256" key="4">
    <source>
        <dbReference type="HAMAP-Rule" id="MF_01082"/>
    </source>
</evidence>
<dbReference type="PROSITE" id="PS50984">
    <property type="entry name" value="TRUD"/>
    <property type="match status" value="1"/>
</dbReference>
<dbReference type="GO" id="GO:0005829">
    <property type="term" value="C:cytosol"/>
    <property type="evidence" value="ECO:0007669"/>
    <property type="project" value="TreeGrafter"/>
</dbReference>
<gene>
    <name evidence="4" type="primary">truD</name>
    <name evidence="6" type="ORF">BFW38_12685</name>
</gene>
<dbReference type="HAMAP" id="MF_01082">
    <property type="entry name" value="TruD"/>
    <property type="match status" value="1"/>
</dbReference>
<dbReference type="AlphaFoldDB" id="A0A1E2VF33"/>
<dbReference type="InterPro" id="IPR001656">
    <property type="entry name" value="PsdUridine_synth_TruD"/>
</dbReference>
<comment type="catalytic activity">
    <reaction evidence="4">
        <text>uridine(13) in tRNA = pseudouridine(13) in tRNA</text>
        <dbReference type="Rhea" id="RHEA:42540"/>
        <dbReference type="Rhea" id="RHEA-COMP:10105"/>
        <dbReference type="Rhea" id="RHEA-COMP:10106"/>
        <dbReference type="ChEBI" id="CHEBI:65314"/>
        <dbReference type="ChEBI" id="CHEBI:65315"/>
        <dbReference type="EC" id="5.4.99.27"/>
    </reaction>
</comment>
<accession>A0A1E2VF33</accession>
<dbReference type="Gene3D" id="3.30.2350.20">
    <property type="entry name" value="TruD, catalytic domain"/>
    <property type="match status" value="1"/>
</dbReference>
<dbReference type="PANTHER" id="PTHR47811:SF1">
    <property type="entry name" value="TRNA PSEUDOURIDINE SYNTHASE D"/>
    <property type="match status" value="1"/>
</dbReference>
<dbReference type="Gene3D" id="3.30.2340.10">
    <property type="entry name" value="TruD, insertion domain"/>
    <property type="match status" value="1"/>
</dbReference>
<evidence type="ECO:0000256" key="2">
    <source>
        <dbReference type="ARBA" id="ARBA00022694"/>
    </source>
</evidence>
<comment type="similarity">
    <text evidence="1 4">Belongs to the pseudouridine synthase TruD family.</text>
</comment>
<name>A0A1E2VF33_9GAMM</name>